<name>A0A9N9XZS8_9HYPO</name>
<protein>
    <submittedName>
        <fullName evidence="1">Uncharacterized protein</fullName>
    </submittedName>
</protein>
<sequence length="70" mass="7587">MSLNGYLFTTIGAKVTDMAFPLGSVGCYYASNGRKEEPGRGNTERICFQLVADRTGSPQNLPDLLTDEVV</sequence>
<gene>
    <name evidence="1" type="ORF">CBYS24578_00006574</name>
</gene>
<accession>A0A9N9XZS8</accession>
<dbReference type="EMBL" id="CABFNO020001394">
    <property type="protein sequence ID" value="CAG9984895.1"/>
    <property type="molecule type" value="Genomic_DNA"/>
</dbReference>
<reference evidence="2" key="1">
    <citation type="submission" date="2019-06" db="EMBL/GenBank/DDBJ databases">
        <authorList>
            <person name="Broberg M."/>
        </authorList>
    </citation>
    <scope>NUCLEOTIDE SEQUENCE [LARGE SCALE GENOMIC DNA]</scope>
</reference>
<dbReference type="Proteomes" id="UP000754883">
    <property type="component" value="Unassembled WGS sequence"/>
</dbReference>
<reference evidence="1 2" key="2">
    <citation type="submission" date="2021-10" db="EMBL/GenBank/DDBJ databases">
        <authorList>
            <person name="Piombo E."/>
        </authorList>
    </citation>
    <scope>NUCLEOTIDE SEQUENCE [LARGE SCALE GENOMIC DNA]</scope>
</reference>
<dbReference type="AlphaFoldDB" id="A0A9N9XZS8"/>
<comment type="caution">
    <text evidence="1">The sequence shown here is derived from an EMBL/GenBank/DDBJ whole genome shotgun (WGS) entry which is preliminary data.</text>
</comment>
<organism evidence="1 2">
    <name type="scientific">Clonostachys byssicola</name>
    <dbReference type="NCBI Taxonomy" id="160290"/>
    <lineage>
        <taxon>Eukaryota</taxon>
        <taxon>Fungi</taxon>
        <taxon>Dikarya</taxon>
        <taxon>Ascomycota</taxon>
        <taxon>Pezizomycotina</taxon>
        <taxon>Sordariomycetes</taxon>
        <taxon>Hypocreomycetidae</taxon>
        <taxon>Hypocreales</taxon>
        <taxon>Bionectriaceae</taxon>
        <taxon>Clonostachys</taxon>
    </lineage>
</organism>
<keyword evidence="2" id="KW-1185">Reference proteome</keyword>
<proteinExistence type="predicted"/>
<evidence type="ECO:0000313" key="2">
    <source>
        <dbReference type="Proteomes" id="UP000754883"/>
    </source>
</evidence>
<evidence type="ECO:0000313" key="1">
    <source>
        <dbReference type="EMBL" id="CAG9984895.1"/>
    </source>
</evidence>